<dbReference type="InterPro" id="IPR013525">
    <property type="entry name" value="ABC2_TM"/>
</dbReference>
<dbReference type="InterPro" id="IPR047817">
    <property type="entry name" value="ABC2_TM_bact-type"/>
</dbReference>
<dbReference type="InterPro" id="IPR051784">
    <property type="entry name" value="Nod_factor_ABC_transporter"/>
</dbReference>
<evidence type="ECO:0000256" key="1">
    <source>
        <dbReference type="ARBA" id="ARBA00004141"/>
    </source>
</evidence>
<evidence type="ECO:0000256" key="2">
    <source>
        <dbReference type="ARBA" id="ARBA00022692"/>
    </source>
</evidence>
<dbReference type="InterPro" id="IPR000412">
    <property type="entry name" value="ABC_2_transport"/>
</dbReference>
<evidence type="ECO:0000259" key="7">
    <source>
        <dbReference type="PROSITE" id="PS51012"/>
    </source>
</evidence>
<dbReference type="Proteomes" id="UP000198929">
    <property type="component" value="Unassembled WGS sequence"/>
</dbReference>
<dbReference type="GO" id="GO:0043190">
    <property type="term" value="C:ATP-binding cassette (ABC) transporter complex"/>
    <property type="evidence" value="ECO:0007669"/>
    <property type="project" value="InterPro"/>
</dbReference>
<dbReference type="GO" id="GO:0046677">
    <property type="term" value="P:response to antibiotic"/>
    <property type="evidence" value="ECO:0007669"/>
    <property type="project" value="UniProtKB-KW"/>
</dbReference>
<keyword evidence="3 6" id="KW-1133">Transmembrane helix</keyword>
<evidence type="ECO:0000256" key="6">
    <source>
        <dbReference type="RuleBase" id="RU361157"/>
    </source>
</evidence>
<dbReference type="AlphaFoldDB" id="A0A1H9RCI5"/>
<keyword evidence="9" id="KW-1185">Reference proteome</keyword>
<keyword evidence="4 6" id="KW-0472">Membrane</keyword>
<keyword evidence="2 6" id="KW-0812">Transmembrane</keyword>
<keyword evidence="6" id="KW-0813">Transport</keyword>
<accession>A0A1H9RCI5</accession>
<proteinExistence type="inferred from homology"/>
<protein>
    <recommendedName>
        <fullName evidence="6">Transport permease protein</fullName>
    </recommendedName>
</protein>
<evidence type="ECO:0000256" key="5">
    <source>
        <dbReference type="ARBA" id="ARBA00023251"/>
    </source>
</evidence>
<comment type="subcellular location">
    <subcellularLocation>
        <location evidence="6">Cell membrane</location>
        <topology evidence="6">Multi-pass membrane protein</topology>
    </subcellularLocation>
    <subcellularLocation>
        <location evidence="1">Membrane</location>
        <topology evidence="1">Multi-pass membrane protein</topology>
    </subcellularLocation>
</comment>
<dbReference type="PANTHER" id="PTHR43229">
    <property type="entry name" value="NODULATION PROTEIN J"/>
    <property type="match status" value="1"/>
</dbReference>
<comment type="similarity">
    <text evidence="6">Belongs to the ABC-2 integral membrane protein family.</text>
</comment>
<organism evidence="8 9">
    <name type="scientific">Corynebacterium cystitidis DSM 20524</name>
    <dbReference type="NCBI Taxonomy" id="1121357"/>
    <lineage>
        <taxon>Bacteria</taxon>
        <taxon>Bacillati</taxon>
        <taxon>Actinomycetota</taxon>
        <taxon>Actinomycetes</taxon>
        <taxon>Mycobacteriales</taxon>
        <taxon>Corynebacteriaceae</taxon>
        <taxon>Corynebacterium</taxon>
    </lineage>
</organism>
<feature type="transmembrane region" description="Helical" evidence="6">
    <location>
        <begin position="184"/>
        <end position="204"/>
    </location>
</feature>
<feature type="transmembrane region" description="Helical" evidence="6">
    <location>
        <begin position="68"/>
        <end position="93"/>
    </location>
</feature>
<dbReference type="GO" id="GO:0140359">
    <property type="term" value="F:ABC-type transporter activity"/>
    <property type="evidence" value="ECO:0007669"/>
    <property type="project" value="InterPro"/>
</dbReference>
<dbReference type="RefSeq" id="WP_092256600.1">
    <property type="nucleotide sequence ID" value="NZ_CP047199.1"/>
</dbReference>
<keyword evidence="6" id="KW-1003">Cell membrane</keyword>
<dbReference type="STRING" id="1121357.SAMN05661109_00849"/>
<gene>
    <name evidence="8" type="ORF">SAMN05661109_00849</name>
</gene>
<feature type="transmembrane region" description="Helical" evidence="6">
    <location>
        <begin position="241"/>
        <end position="260"/>
    </location>
</feature>
<sequence length="264" mass="28101">MTATTTTTPPSTNNRTADALAGAVIRNNLRLSRNSASLVSALVIPAMMMFTFWLVFGNAANQIGFDYALFLMAGTMFQGVMFAAAASAMALAVDMESGLINRMRAMPIPAMVAVGGRMITDALRSAVSIIAVVIVALLCGAQPASITGLTIACLIALLMGQVLVLLFGGITLRSRRQPIQSAGLIQGIEMPVLMFSSAFIPLPLLPDWLEPIITHMPFTVMIETMRAFLNGTTPGAAGWEALAWLVAGFILGAWWMSSAFRRQS</sequence>
<evidence type="ECO:0000313" key="9">
    <source>
        <dbReference type="Proteomes" id="UP000198929"/>
    </source>
</evidence>
<evidence type="ECO:0000256" key="3">
    <source>
        <dbReference type="ARBA" id="ARBA00022989"/>
    </source>
</evidence>
<name>A0A1H9RCI5_9CORY</name>
<feature type="domain" description="ABC transmembrane type-2" evidence="7">
    <location>
        <begin position="36"/>
        <end position="263"/>
    </location>
</feature>
<reference evidence="9" key="1">
    <citation type="submission" date="2016-10" db="EMBL/GenBank/DDBJ databases">
        <authorList>
            <person name="Varghese N."/>
            <person name="Submissions S."/>
        </authorList>
    </citation>
    <scope>NUCLEOTIDE SEQUENCE [LARGE SCALE GENOMIC DNA]</scope>
    <source>
        <strain evidence="9">DSM 20524</strain>
    </source>
</reference>
<feature type="transmembrane region" description="Helical" evidence="6">
    <location>
        <begin position="36"/>
        <end position="56"/>
    </location>
</feature>
<dbReference type="PROSITE" id="PS51012">
    <property type="entry name" value="ABC_TM2"/>
    <property type="match status" value="1"/>
</dbReference>
<evidence type="ECO:0000256" key="4">
    <source>
        <dbReference type="ARBA" id="ARBA00023136"/>
    </source>
</evidence>
<dbReference type="PIRSF" id="PIRSF006648">
    <property type="entry name" value="DrrB"/>
    <property type="match status" value="1"/>
</dbReference>
<dbReference type="PANTHER" id="PTHR43229:SF2">
    <property type="entry name" value="NODULATION PROTEIN J"/>
    <property type="match status" value="1"/>
</dbReference>
<feature type="transmembrane region" description="Helical" evidence="6">
    <location>
        <begin position="149"/>
        <end position="172"/>
    </location>
</feature>
<dbReference type="Pfam" id="PF01061">
    <property type="entry name" value="ABC2_membrane"/>
    <property type="match status" value="1"/>
</dbReference>
<evidence type="ECO:0000313" key="8">
    <source>
        <dbReference type="EMBL" id="SER70432.1"/>
    </source>
</evidence>
<keyword evidence="5" id="KW-0046">Antibiotic resistance</keyword>
<feature type="transmembrane region" description="Helical" evidence="6">
    <location>
        <begin position="126"/>
        <end position="143"/>
    </location>
</feature>
<dbReference type="EMBL" id="FOGQ01000002">
    <property type="protein sequence ID" value="SER70432.1"/>
    <property type="molecule type" value="Genomic_DNA"/>
</dbReference>